<accession>A0A931CC77</accession>
<evidence type="ECO:0000313" key="3">
    <source>
        <dbReference type="EMBL" id="MBG0567245.1"/>
    </source>
</evidence>
<evidence type="ECO:0000256" key="1">
    <source>
        <dbReference type="SAM" id="Coils"/>
    </source>
</evidence>
<feature type="transmembrane region" description="Helical" evidence="2">
    <location>
        <begin position="177"/>
        <end position="198"/>
    </location>
</feature>
<dbReference type="RefSeq" id="WP_196419004.1">
    <property type="nucleotide sequence ID" value="NZ_JADQTO010000025.1"/>
</dbReference>
<feature type="transmembrane region" description="Helical" evidence="2">
    <location>
        <begin position="24"/>
        <end position="48"/>
    </location>
</feature>
<protein>
    <submittedName>
        <fullName evidence="3">Uncharacterized protein</fullName>
    </submittedName>
</protein>
<keyword evidence="2" id="KW-0472">Membrane</keyword>
<dbReference type="AlphaFoldDB" id="A0A931CC77"/>
<keyword evidence="2" id="KW-1133">Transmembrane helix</keyword>
<gene>
    <name evidence="3" type="ORF">I4J89_37935</name>
</gene>
<organism evidence="3 4">
    <name type="scientific">Actinoplanes aureus</name>
    <dbReference type="NCBI Taxonomy" id="2792083"/>
    <lineage>
        <taxon>Bacteria</taxon>
        <taxon>Bacillati</taxon>
        <taxon>Actinomycetota</taxon>
        <taxon>Actinomycetes</taxon>
        <taxon>Micromonosporales</taxon>
        <taxon>Micromonosporaceae</taxon>
        <taxon>Actinoplanes</taxon>
    </lineage>
</organism>
<evidence type="ECO:0000313" key="4">
    <source>
        <dbReference type="Proteomes" id="UP000598146"/>
    </source>
</evidence>
<comment type="caution">
    <text evidence="3">The sequence shown here is derived from an EMBL/GenBank/DDBJ whole genome shotgun (WGS) entry which is preliminary data.</text>
</comment>
<name>A0A931CC77_9ACTN</name>
<proteinExistence type="predicted"/>
<keyword evidence="2" id="KW-0812">Transmembrane</keyword>
<feature type="coiled-coil region" evidence="1">
    <location>
        <begin position="93"/>
        <end position="127"/>
    </location>
</feature>
<sequence>MGLAALGVAGYSLAENLGLSNAQAVGFGAASVAVVLIFGASLTAVGYFRGRKAAIASKEAFRAAADRVVTSVQPAPTAEASLDEELAEVATSLTTAVSRLRQLSARAEAFEAEVQALVTRAEAAKATASLHEEDARRIAQLLGAESESRLRHEIAKLTTEHNEQLDKLRRSANRSALWTFTGGVLLGLMGNVVVALWLG</sequence>
<reference evidence="3" key="1">
    <citation type="submission" date="2020-11" db="EMBL/GenBank/DDBJ databases">
        <title>Isolation and identification of active actinomycetes.</title>
        <authorList>
            <person name="Sun X."/>
        </authorList>
    </citation>
    <scope>NUCLEOTIDE SEQUENCE</scope>
    <source>
        <strain evidence="3">NEAU-A11</strain>
    </source>
</reference>
<dbReference type="EMBL" id="JADQTO010000025">
    <property type="protein sequence ID" value="MBG0567245.1"/>
    <property type="molecule type" value="Genomic_DNA"/>
</dbReference>
<keyword evidence="4" id="KW-1185">Reference proteome</keyword>
<dbReference type="Proteomes" id="UP000598146">
    <property type="component" value="Unassembled WGS sequence"/>
</dbReference>
<keyword evidence="1" id="KW-0175">Coiled coil</keyword>
<evidence type="ECO:0000256" key="2">
    <source>
        <dbReference type="SAM" id="Phobius"/>
    </source>
</evidence>